<dbReference type="Proteomes" id="UP000714275">
    <property type="component" value="Unassembled WGS sequence"/>
</dbReference>
<evidence type="ECO:0000313" key="2">
    <source>
        <dbReference type="Proteomes" id="UP000714275"/>
    </source>
</evidence>
<organism evidence="1 2">
    <name type="scientific">Suillus placidus</name>
    <dbReference type="NCBI Taxonomy" id="48579"/>
    <lineage>
        <taxon>Eukaryota</taxon>
        <taxon>Fungi</taxon>
        <taxon>Dikarya</taxon>
        <taxon>Basidiomycota</taxon>
        <taxon>Agaricomycotina</taxon>
        <taxon>Agaricomycetes</taxon>
        <taxon>Agaricomycetidae</taxon>
        <taxon>Boletales</taxon>
        <taxon>Suillineae</taxon>
        <taxon>Suillaceae</taxon>
        <taxon>Suillus</taxon>
    </lineage>
</organism>
<comment type="caution">
    <text evidence="1">The sequence shown here is derived from an EMBL/GenBank/DDBJ whole genome shotgun (WGS) entry which is preliminary data.</text>
</comment>
<sequence length="191" mass="21408">MVNPMNVDWDVDRCVDKAKLSPPNLDGSPTAQMERLKKFFPEAKLGKISVPTTIVDRHGKILVVYLPNILTPSRLEHVNHITVSLRDSLLKSLSPSSNKKTWRDEGYMVPDGGGEFRAGRITVVPAYFMQRQERLMDPLVTSESYQSEKVQQWLAALTTSEVLWNAITAVVAPDLFQAGILAFSEVIKKVQ</sequence>
<dbReference type="OrthoDB" id="2644149at2759"/>
<name>A0A9P6ZMK9_9AGAM</name>
<dbReference type="EMBL" id="JABBWD010000056">
    <property type="protein sequence ID" value="KAG1771914.1"/>
    <property type="molecule type" value="Genomic_DNA"/>
</dbReference>
<dbReference type="AlphaFoldDB" id="A0A9P6ZMK9"/>
<keyword evidence="2" id="KW-1185">Reference proteome</keyword>
<proteinExistence type="predicted"/>
<accession>A0A9P6ZMK9</accession>
<evidence type="ECO:0000313" key="1">
    <source>
        <dbReference type="EMBL" id="KAG1771914.1"/>
    </source>
</evidence>
<reference evidence="1" key="1">
    <citation type="journal article" date="2020" name="New Phytol.">
        <title>Comparative genomics reveals dynamic genome evolution in host specialist ectomycorrhizal fungi.</title>
        <authorList>
            <person name="Lofgren L.A."/>
            <person name="Nguyen N.H."/>
            <person name="Vilgalys R."/>
            <person name="Ruytinx J."/>
            <person name="Liao H.L."/>
            <person name="Branco S."/>
            <person name="Kuo A."/>
            <person name="LaButti K."/>
            <person name="Lipzen A."/>
            <person name="Andreopoulos W."/>
            <person name="Pangilinan J."/>
            <person name="Riley R."/>
            <person name="Hundley H."/>
            <person name="Na H."/>
            <person name="Barry K."/>
            <person name="Grigoriev I.V."/>
            <person name="Stajich J.E."/>
            <person name="Kennedy P.G."/>
        </authorList>
    </citation>
    <scope>NUCLEOTIDE SEQUENCE</scope>
    <source>
        <strain evidence="1">DOB743</strain>
    </source>
</reference>
<gene>
    <name evidence="1" type="ORF">EV702DRAFT_1201789</name>
</gene>
<protein>
    <submittedName>
        <fullName evidence="1">Uncharacterized protein</fullName>
    </submittedName>
</protein>